<keyword evidence="5" id="KW-1185">Reference proteome</keyword>
<sequence>MKVLASGLRFPEGPIALDDGSVLVVEIEGGALTRVEADGTVSPVHCGGGPNGAALGPDGAVYVCNNGGLAFKTEDGIRFPYWMAEGNEGGYIQRVDLSMGSVEVVFTQVEGTPIGNLNDIVFDESGACYIVDTTRGVLYYADPVAGTIGIAEEGLEYPNGMGLSPDGTKLYASETYSGRVLAWDVKAPGILSGKTELYSTGGEYHWDGLAVDGAGNVCASNLEKSGITVISPAGDVLREFVTPERDPYVTNICFGGPDGDTAFICSAGRGILYSLQWPWPGLRLNFAH</sequence>
<dbReference type="SUPFAM" id="SSF63829">
    <property type="entry name" value="Calcium-dependent phosphotriesterase"/>
    <property type="match status" value="1"/>
</dbReference>
<dbReference type="Proteomes" id="UP000188929">
    <property type="component" value="Unassembled WGS sequence"/>
</dbReference>
<keyword evidence="2" id="KW-0862">Zinc</keyword>
<dbReference type="InterPro" id="IPR013658">
    <property type="entry name" value="SGL"/>
</dbReference>
<evidence type="ECO:0000259" key="3">
    <source>
        <dbReference type="Pfam" id="PF08450"/>
    </source>
</evidence>
<feature type="domain" description="SMP-30/Gluconolactonase/LRE-like region" evidence="3">
    <location>
        <begin position="10"/>
        <end position="267"/>
    </location>
</feature>
<dbReference type="PANTHER" id="PTHR47572">
    <property type="entry name" value="LIPOPROTEIN-RELATED"/>
    <property type="match status" value="1"/>
</dbReference>
<feature type="binding site" evidence="2">
    <location>
        <position position="207"/>
    </location>
    <ligand>
        <name>a divalent metal cation</name>
        <dbReference type="ChEBI" id="CHEBI:60240"/>
    </ligand>
</feature>
<dbReference type="InterPro" id="IPR051262">
    <property type="entry name" value="SMP-30/CGR1_Lactonase"/>
</dbReference>
<dbReference type="Pfam" id="PF08450">
    <property type="entry name" value="SGL"/>
    <property type="match status" value="1"/>
</dbReference>
<dbReference type="STRING" id="1834516.BL253_37370"/>
<dbReference type="EMBL" id="MOMC01000132">
    <property type="protein sequence ID" value="ONH21923.1"/>
    <property type="molecule type" value="Genomic_DNA"/>
</dbReference>
<evidence type="ECO:0000313" key="4">
    <source>
        <dbReference type="EMBL" id="ONH21923.1"/>
    </source>
</evidence>
<gene>
    <name evidence="4" type="ORF">BL253_37370</name>
</gene>
<keyword evidence="2" id="KW-0479">Metal-binding</keyword>
<accession>A0A1V2HZ29</accession>
<dbReference type="GO" id="GO:0046872">
    <property type="term" value="F:metal ion binding"/>
    <property type="evidence" value="ECO:0007669"/>
    <property type="project" value="UniProtKB-KW"/>
</dbReference>
<dbReference type="OrthoDB" id="2633250at2"/>
<evidence type="ECO:0000256" key="1">
    <source>
        <dbReference type="PIRSR" id="PIRSR605511-1"/>
    </source>
</evidence>
<dbReference type="RefSeq" id="WP_076822969.1">
    <property type="nucleotide sequence ID" value="NZ_MOMC01000132.1"/>
</dbReference>
<dbReference type="PRINTS" id="PR01790">
    <property type="entry name" value="SMP30FAMILY"/>
</dbReference>
<reference evidence="5" key="1">
    <citation type="submission" date="2016-10" db="EMBL/GenBank/DDBJ databases">
        <title>Frankia sp. NRRL B-16386 Genome sequencing.</title>
        <authorList>
            <person name="Ghodhbane-Gtari F."/>
            <person name="Swanson E."/>
            <person name="Gueddou A."/>
            <person name="Hezbri K."/>
            <person name="Ktari K."/>
            <person name="Nouioui I."/>
            <person name="Morris K."/>
            <person name="Simpson S."/>
            <person name="Abebe-Akele F."/>
            <person name="Thomas K."/>
            <person name="Gtari M."/>
            <person name="Tisa L.S."/>
        </authorList>
    </citation>
    <scope>NUCLEOTIDE SEQUENCE [LARGE SCALE GENOMIC DNA]</scope>
    <source>
        <strain evidence="5">NRRL B-16386</strain>
    </source>
</reference>
<evidence type="ECO:0000256" key="2">
    <source>
        <dbReference type="PIRSR" id="PIRSR605511-2"/>
    </source>
</evidence>
<name>A0A1V2HZ29_9ACTN</name>
<comment type="cofactor">
    <cofactor evidence="2">
        <name>Zn(2+)</name>
        <dbReference type="ChEBI" id="CHEBI:29105"/>
    </cofactor>
    <text evidence="2">Binds 1 divalent metal cation per subunit.</text>
</comment>
<comment type="caution">
    <text evidence="4">The sequence shown here is derived from an EMBL/GenBank/DDBJ whole genome shotgun (WGS) entry which is preliminary data.</text>
</comment>
<dbReference type="AlphaFoldDB" id="A0A1V2HZ29"/>
<feature type="active site" description="Proton donor/acceptor" evidence="1">
    <location>
        <position position="207"/>
    </location>
</feature>
<organism evidence="4 5">
    <name type="scientific">Pseudofrankia asymbiotica</name>
    <dbReference type="NCBI Taxonomy" id="1834516"/>
    <lineage>
        <taxon>Bacteria</taxon>
        <taxon>Bacillati</taxon>
        <taxon>Actinomycetota</taxon>
        <taxon>Actinomycetes</taxon>
        <taxon>Frankiales</taxon>
        <taxon>Frankiaceae</taxon>
        <taxon>Pseudofrankia</taxon>
    </lineage>
</organism>
<dbReference type="PANTHER" id="PTHR47572:SF5">
    <property type="entry name" value="BLR2277 PROTEIN"/>
    <property type="match status" value="1"/>
</dbReference>
<feature type="binding site" evidence="2">
    <location>
        <position position="159"/>
    </location>
    <ligand>
        <name>a divalent metal cation</name>
        <dbReference type="ChEBI" id="CHEBI:60240"/>
    </ligand>
</feature>
<evidence type="ECO:0000313" key="5">
    <source>
        <dbReference type="Proteomes" id="UP000188929"/>
    </source>
</evidence>
<protein>
    <submittedName>
        <fullName evidence="4">Gluconolaconase</fullName>
    </submittedName>
</protein>
<dbReference type="InterPro" id="IPR011042">
    <property type="entry name" value="6-blade_b-propeller_TolB-like"/>
</dbReference>
<dbReference type="InterPro" id="IPR005511">
    <property type="entry name" value="SMP-30"/>
</dbReference>
<dbReference type="Gene3D" id="2.120.10.30">
    <property type="entry name" value="TolB, C-terminal domain"/>
    <property type="match status" value="1"/>
</dbReference>
<proteinExistence type="predicted"/>